<evidence type="ECO:0000259" key="2">
    <source>
        <dbReference type="Pfam" id="PF00884"/>
    </source>
</evidence>
<dbReference type="InterPro" id="IPR000917">
    <property type="entry name" value="Sulfatase_N"/>
</dbReference>
<protein>
    <submittedName>
        <fullName evidence="3">Sulfatase</fullName>
    </submittedName>
</protein>
<feature type="domain" description="Sulfatase N-terminal" evidence="2">
    <location>
        <begin position="32"/>
        <end position="365"/>
    </location>
</feature>
<dbReference type="SUPFAM" id="SSF53649">
    <property type="entry name" value="Alkaline phosphatase-like"/>
    <property type="match status" value="1"/>
</dbReference>
<evidence type="ECO:0000313" key="4">
    <source>
        <dbReference type="Proteomes" id="UP000000466"/>
    </source>
</evidence>
<dbReference type="AlphaFoldDB" id="K4KQR6"/>
<dbReference type="Gene3D" id="3.40.720.10">
    <property type="entry name" value="Alkaline Phosphatase, subunit A"/>
    <property type="match status" value="1"/>
</dbReference>
<dbReference type="KEGG" id="saga:M5M_16690"/>
<dbReference type="Proteomes" id="UP000000466">
    <property type="component" value="Chromosome"/>
</dbReference>
<dbReference type="EMBL" id="CP003746">
    <property type="protein sequence ID" value="AFV00469.1"/>
    <property type="molecule type" value="Genomic_DNA"/>
</dbReference>
<dbReference type="HOGENOM" id="CLU_006332_9_3_6"/>
<dbReference type="PANTHER" id="PTHR43108:SF6">
    <property type="entry name" value="N-SULPHOGLUCOSAMINE SULPHOHYDROLASE"/>
    <property type="match status" value="1"/>
</dbReference>
<dbReference type="STRING" id="1117647.M5M_16690"/>
<feature type="signal peptide" evidence="1">
    <location>
        <begin position="1"/>
        <end position="24"/>
    </location>
</feature>
<feature type="chain" id="PRO_5003880089" evidence="1">
    <location>
        <begin position="25"/>
        <end position="466"/>
    </location>
</feature>
<keyword evidence="1" id="KW-0732">Signal</keyword>
<organism evidence="3 4">
    <name type="scientific">Simiduia agarivorans (strain DSM 21679 / JCM 13881 / BCRC 17597 / SA1)</name>
    <dbReference type="NCBI Taxonomy" id="1117647"/>
    <lineage>
        <taxon>Bacteria</taxon>
        <taxon>Pseudomonadati</taxon>
        <taxon>Pseudomonadota</taxon>
        <taxon>Gammaproteobacteria</taxon>
        <taxon>Cellvibrionales</taxon>
        <taxon>Cellvibrionaceae</taxon>
        <taxon>Simiduia</taxon>
    </lineage>
</organism>
<evidence type="ECO:0000256" key="1">
    <source>
        <dbReference type="SAM" id="SignalP"/>
    </source>
</evidence>
<dbReference type="Pfam" id="PF00884">
    <property type="entry name" value="Sulfatase"/>
    <property type="match status" value="1"/>
</dbReference>
<reference evidence="3 4" key="1">
    <citation type="journal article" date="2013" name="Genome Announc.">
        <title>Complete genome sequence of Simiduia agarivorans SA1(T), a marine bacterium able to degrade a variety of polysaccharides.</title>
        <authorList>
            <person name="Lin S.Y."/>
            <person name="Shieh W.Y."/>
            <person name="Chen J.S."/>
            <person name="Tang S.L."/>
        </authorList>
    </citation>
    <scope>NUCLEOTIDE SEQUENCE [LARGE SCALE GENOMIC DNA]</scope>
    <source>
        <strain evidence="4">DSM 21679 / JCM 13881 / BCRC 17597 / SA1</strain>
    </source>
</reference>
<keyword evidence="4" id="KW-1185">Reference proteome</keyword>
<dbReference type="CDD" id="cd16031">
    <property type="entry name" value="G6S_like"/>
    <property type="match status" value="1"/>
</dbReference>
<proteinExistence type="predicted"/>
<accession>K4KQR6</accession>
<gene>
    <name evidence="3" type="ordered locus">M5M_16690</name>
</gene>
<dbReference type="PANTHER" id="PTHR43108">
    <property type="entry name" value="N-ACETYLGLUCOSAMINE-6-SULFATASE FAMILY MEMBER"/>
    <property type="match status" value="1"/>
</dbReference>
<name>K4KQR6_SIMAS</name>
<sequence length="466" mass="52986">MKRIYPLCILVLASVMGCSEPVQSSAQADKKPNIIFILTDDQRWDAAGYTGNPIIKTPNIDALASQGTRFSNAFVTTSICAASRASIMTGTYERRHGFTFNEPPLAKKFIDNSYPKLLKDAGYTVGFVGKFGMQFEGDADKKLFDYYQRPGDFNEAGRYYQLNLKTHQHEHTTERIGSHSIEFIRQAAREGKPFNLSVSFHAPHADDHDPNQYVYPRDLESLYQDVEIPLSPLAKDEYFDAQPQWVKDSISKKRWAWRFDTPEKYQKMVKGYYRMITGLDREIGKIRAELDAQGVADNTIIMFMGDNGYFLSERQLAGKWLLYEDSIRVPFFVYDPRAPHAAGGKTMDQLVLNIDVAPTILKFAGLDAPAVMQGAALQSLIAGEQIDWRTQFLGEHLMRTDWIPTTEGVRTLDRKFIRYPQHPGYAELYDLKNDPLETRNLALDPAFSTEVEKMNALTDQLIAEAR</sequence>
<dbReference type="PROSITE" id="PS51257">
    <property type="entry name" value="PROKAR_LIPOPROTEIN"/>
    <property type="match status" value="1"/>
</dbReference>
<dbReference type="RefSeq" id="WP_015048621.1">
    <property type="nucleotide sequence ID" value="NC_018868.3"/>
</dbReference>
<dbReference type="InterPro" id="IPR017850">
    <property type="entry name" value="Alkaline_phosphatase_core_sf"/>
</dbReference>
<evidence type="ECO:0000313" key="3">
    <source>
        <dbReference type="EMBL" id="AFV00469.1"/>
    </source>
</evidence>
<dbReference type="eggNOG" id="COG3119">
    <property type="taxonomic scope" value="Bacteria"/>
</dbReference>